<evidence type="ECO:0000313" key="7">
    <source>
        <dbReference type="Proteomes" id="UP000236449"/>
    </source>
</evidence>
<evidence type="ECO:0008006" key="8">
    <source>
        <dbReference type="Google" id="ProtNLM"/>
    </source>
</evidence>
<gene>
    <name evidence="6" type="ORF">C1N32_08785</name>
</gene>
<evidence type="ECO:0000256" key="5">
    <source>
        <dbReference type="SAM" id="SignalP"/>
    </source>
</evidence>
<accession>A0A2J8I4L8</accession>
<keyword evidence="2" id="KW-0813">Transport</keyword>
<dbReference type="Gene3D" id="2.50.20.10">
    <property type="entry name" value="Lipoprotein localisation LolA/LolB/LppX"/>
    <property type="match status" value="1"/>
</dbReference>
<reference evidence="6 7" key="1">
    <citation type="submission" date="2018-01" db="EMBL/GenBank/DDBJ databases">
        <title>Draft genome sequences of six Vibrio diazotrophicus strains isolated from deep-sea sediments of the Baltic Sea.</title>
        <authorList>
            <person name="Castillo D."/>
            <person name="Vandieken V."/>
            <person name="Chiang O."/>
            <person name="Middelboe M."/>
        </authorList>
    </citation>
    <scope>NUCLEOTIDE SEQUENCE [LARGE SCALE GENOMIC DNA]</scope>
    <source>
        <strain evidence="6 7">60.27F</strain>
    </source>
</reference>
<dbReference type="Proteomes" id="UP000236449">
    <property type="component" value="Unassembled WGS sequence"/>
</dbReference>
<evidence type="ECO:0000256" key="4">
    <source>
        <dbReference type="ARBA" id="ARBA00022927"/>
    </source>
</evidence>
<evidence type="ECO:0000256" key="2">
    <source>
        <dbReference type="ARBA" id="ARBA00022448"/>
    </source>
</evidence>
<evidence type="ECO:0000313" key="6">
    <source>
        <dbReference type="EMBL" id="PNI05463.1"/>
    </source>
</evidence>
<evidence type="ECO:0000256" key="1">
    <source>
        <dbReference type="ARBA" id="ARBA00011245"/>
    </source>
</evidence>
<sequence>MIKVFKNITMSVCLSLIATTGVLAQVTDLASLQAQLQQSPIIRGDFTQSRTLAMFEQPLVSEGSFLLEKQHGLLWQQHTPFPVNLVLTQDKLRQTFANQPAQVINAKENPMAFYFSKIFLSVFHGDTEQLQSQFDLQFSPQNEHWQLVLTPKEAPLNAVFKSIVLQGNQDIDSLVLEEVRGDKTEITFTNQTHQPESLTDAEQAQFQF</sequence>
<proteinExistence type="predicted"/>
<keyword evidence="3 5" id="KW-0732">Signal</keyword>
<comment type="subunit">
    <text evidence="1">Monomer.</text>
</comment>
<dbReference type="GO" id="GO:0015031">
    <property type="term" value="P:protein transport"/>
    <property type="evidence" value="ECO:0007669"/>
    <property type="project" value="UniProtKB-KW"/>
</dbReference>
<organism evidence="6 7">
    <name type="scientific">Vibrio diazotrophicus</name>
    <dbReference type="NCBI Taxonomy" id="685"/>
    <lineage>
        <taxon>Bacteria</taxon>
        <taxon>Pseudomonadati</taxon>
        <taxon>Pseudomonadota</taxon>
        <taxon>Gammaproteobacteria</taxon>
        <taxon>Vibrionales</taxon>
        <taxon>Vibrionaceae</taxon>
        <taxon>Vibrio</taxon>
    </lineage>
</organism>
<dbReference type="EMBL" id="POSK01000004">
    <property type="protein sequence ID" value="PNI05463.1"/>
    <property type="molecule type" value="Genomic_DNA"/>
</dbReference>
<feature type="chain" id="PRO_5014446144" description="Outer membrane lipoprotein carrier protein LolA" evidence="5">
    <location>
        <begin position="25"/>
        <end position="208"/>
    </location>
</feature>
<dbReference type="AlphaFoldDB" id="A0A2J8I4L8"/>
<dbReference type="SUPFAM" id="SSF89392">
    <property type="entry name" value="Prokaryotic lipoproteins and lipoprotein localization factors"/>
    <property type="match status" value="1"/>
</dbReference>
<name>A0A2J8I4L8_VIBDI</name>
<evidence type="ECO:0000256" key="3">
    <source>
        <dbReference type="ARBA" id="ARBA00022729"/>
    </source>
</evidence>
<keyword evidence="4" id="KW-0653">Protein transport</keyword>
<feature type="signal peptide" evidence="5">
    <location>
        <begin position="1"/>
        <end position="24"/>
    </location>
</feature>
<protein>
    <recommendedName>
        <fullName evidence="8">Outer membrane lipoprotein carrier protein LolA</fullName>
    </recommendedName>
</protein>
<dbReference type="CDD" id="cd16325">
    <property type="entry name" value="LolA"/>
    <property type="match status" value="1"/>
</dbReference>
<comment type="caution">
    <text evidence="6">The sequence shown here is derived from an EMBL/GenBank/DDBJ whole genome shotgun (WGS) entry which is preliminary data.</text>
</comment>
<dbReference type="InterPro" id="IPR029046">
    <property type="entry name" value="LolA/LolB/LppX"/>
</dbReference>
<dbReference type="InterPro" id="IPR004564">
    <property type="entry name" value="OM_lipoprot_carrier_LolA-like"/>
</dbReference>
<dbReference type="Pfam" id="PF03548">
    <property type="entry name" value="LolA"/>
    <property type="match status" value="1"/>
</dbReference>
<dbReference type="OrthoDB" id="5700849at2"/>